<accession>A0A2H9M242</accession>
<protein>
    <submittedName>
        <fullName evidence="3">Uncharacterized protein</fullName>
    </submittedName>
</protein>
<dbReference type="Proteomes" id="UP000228874">
    <property type="component" value="Unassembled WGS sequence"/>
</dbReference>
<evidence type="ECO:0000313" key="9">
    <source>
        <dbReference type="Proteomes" id="UP000229789"/>
    </source>
</evidence>
<evidence type="ECO:0000313" key="6">
    <source>
        <dbReference type="EMBL" id="PIY99726.1"/>
    </source>
</evidence>
<keyword evidence="1" id="KW-0175">Coiled coil</keyword>
<sequence>MAWLNNKTKRYNQLKTNNKKKLKNVVEYNISERATSNKYIKNLWYYLGGASGGFSLSAICFPFAWKFYCDMKEDTKTNVSLKAYKLGLLTYIGSVIGATATGDYEITKWLLISNALTSPLVGVSYIISNKDKIKDILNEYINKINEYSNKTDKLIEKYETCFNGFADNGKKKLKEQQRHNEITETKQTKGAARSMHKIIEKIIQRFLSEIKKNTPL</sequence>
<dbReference type="Proteomes" id="UP000229789">
    <property type="component" value="Unassembled WGS sequence"/>
</dbReference>
<organism evidence="3 9">
    <name type="scientific">Huberarchaeum crystalense</name>
    <dbReference type="NCBI Taxonomy" id="2014257"/>
    <lineage>
        <taxon>Archaea</taxon>
        <taxon>Candidatus Huberarchaeota</taxon>
        <taxon>Candidatus Huberarchaeia</taxon>
        <taxon>Candidatus Huberarchaeales</taxon>
        <taxon>Candidatus Huberarchaeaceae</taxon>
        <taxon>Candidatus Huberarchaeum</taxon>
    </lineage>
</organism>
<feature type="coiled-coil region" evidence="1">
    <location>
        <begin position="130"/>
        <end position="157"/>
    </location>
</feature>
<evidence type="ECO:0000256" key="1">
    <source>
        <dbReference type="SAM" id="Coils"/>
    </source>
</evidence>
<evidence type="ECO:0000313" key="5">
    <source>
        <dbReference type="EMBL" id="PIX27994.1"/>
    </source>
</evidence>
<dbReference type="EMBL" id="PFIH01000047">
    <property type="protein sequence ID" value="PIX27994.1"/>
    <property type="molecule type" value="Genomic_DNA"/>
</dbReference>
<accession>A0A2G9LJ69</accession>
<accession>A0A2H9RDF1</accession>
<feature type="transmembrane region" description="Helical" evidence="2">
    <location>
        <begin position="43"/>
        <end position="65"/>
    </location>
</feature>
<dbReference type="Proteomes" id="UP000231449">
    <property type="component" value="Unassembled WGS sequence"/>
</dbReference>
<dbReference type="Proteomes" id="UP000230713">
    <property type="component" value="Unassembled WGS sequence"/>
</dbReference>
<evidence type="ECO:0000256" key="2">
    <source>
        <dbReference type="SAM" id="Phobius"/>
    </source>
</evidence>
<accession>A0A2H9N269</accession>
<reference evidence="3 9" key="1">
    <citation type="submission" date="2017-09" db="EMBL/GenBank/DDBJ databases">
        <title>Depth-based differentiation of microbial function through sediment-hosted aquifers and enrichment of novel symbionts in the deep terrestrial subsurface.</title>
        <authorList>
            <person name="Probst A.J."/>
            <person name="Ladd B."/>
            <person name="Jarett J.K."/>
            <person name="Geller-Mcgrath D.E."/>
            <person name="Sieber C.M."/>
            <person name="Emerson J.B."/>
            <person name="Anantharaman K."/>
            <person name="Thomas B.C."/>
            <person name="Malmstrom R."/>
            <person name="Stieglmeier M."/>
            <person name="Klingl A."/>
            <person name="Woyke T."/>
            <person name="Ryan C.M."/>
            <person name="Banfield J.F."/>
        </authorList>
    </citation>
    <scope>NUCLEOTIDE SEQUENCE [LARGE SCALE GENOMIC DNA]</scope>
    <source>
        <strain evidence="4">CG03_land_8_20_14_0_80_31_114</strain>
        <strain evidence="3">CG18_big_fil_WC_8_21_14_2_50_31_19</strain>
        <strain evidence="6">CG_4_10_14_0_8_um_filter_31_133</strain>
        <strain evidence="5">CG_4_8_14_3_um_filter</strain>
        <strain evidence="7">CG_4_9_14_0_8_um_filter_31_21</strain>
    </source>
</reference>
<evidence type="ECO:0000313" key="8">
    <source>
        <dbReference type="Proteomes" id="UP000228874"/>
    </source>
</evidence>
<proteinExistence type="predicted"/>
<feature type="transmembrane region" description="Helical" evidence="2">
    <location>
        <begin position="110"/>
        <end position="127"/>
    </location>
</feature>
<gene>
    <name evidence="7" type="ORF">CO072_02110</name>
    <name evidence="4" type="ORF">COS45_02010</name>
    <name evidence="3" type="ORF">COW69_01540</name>
    <name evidence="6" type="ORF">COY63_01995</name>
    <name evidence="5" type="ORF">COZ66_01880</name>
</gene>
<evidence type="ECO:0000313" key="4">
    <source>
        <dbReference type="EMBL" id="PIV13613.1"/>
    </source>
</evidence>
<dbReference type="AlphaFoldDB" id="A0A2G9LJ69"/>
<dbReference type="Proteomes" id="UP000231232">
    <property type="component" value="Unassembled WGS sequence"/>
</dbReference>
<comment type="caution">
    <text evidence="3">The sequence shown here is derived from an EMBL/GenBank/DDBJ whole genome shotgun (WGS) entry which is preliminary data.</text>
</comment>
<keyword evidence="2" id="KW-1133">Transmembrane helix</keyword>
<reference evidence="8 10" key="2">
    <citation type="submission" date="2017-09" db="EMBL/GenBank/DDBJ databases">
        <title>Depth-based differentiation of microbial function through sediment-hosted aquifers and enrichment of novel symbionts in the deep terrestrial subsurface.</title>
        <authorList>
            <person name="Probst A.J."/>
            <person name="Ladd B."/>
            <person name="Jarett J.K."/>
            <person name="Geller-Mcgrath D.E."/>
            <person name="Sieber C.M.K."/>
            <person name="Emerson J.B."/>
            <person name="Anantharaman K."/>
            <person name="Thomas B.C."/>
            <person name="Malmstrom R."/>
            <person name="Stieglmeier M."/>
            <person name="Klingl A."/>
            <person name="Woyke T."/>
            <person name="Ryan C.M."/>
            <person name="Banfield J.F."/>
        </authorList>
    </citation>
    <scope>NUCLEOTIDE SEQUENCE [LARGE SCALE GENOMIC DNA]</scope>
</reference>
<evidence type="ECO:0000313" key="3">
    <source>
        <dbReference type="EMBL" id="PIN66565.1"/>
    </source>
</evidence>
<evidence type="ECO:0000313" key="7">
    <source>
        <dbReference type="EMBL" id="PJC01181.1"/>
    </source>
</evidence>
<dbReference type="EMBL" id="PEUT01000049">
    <property type="protein sequence ID" value="PIV13613.1"/>
    <property type="molecule type" value="Genomic_DNA"/>
</dbReference>
<dbReference type="EMBL" id="PFMG01000049">
    <property type="protein sequence ID" value="PIY99726.1"/>
    <property type="molecule type" value="Genomic_DNA"/>
</dbReference>
<dbReference type="EMBL" id="PFSX01000054">
    <property type="protein sequence ID" value="PJC01181.1"/>
    <property type="molecule type" value="Genomic_DNA"/>
</dbReference>
<keyword evidence="2" id="KW-0812">Transmembrane</keyword>
<keyword evidence="2" id="KW-0472">Membrane</keyword>
<accession>A0A2H9P884</accession>
<name>A0A2G9LJ69_HUBC1</name>
<dbReference type="EMBL" id="PCUF01000017">
    <property type="protein sequence ID" value="PIN66565.1"/>
    <property type="molecule type" value="Genomic_DNA"/>
</dbReference>
<evidence type="ECO:0000313" key="10">
    <source>
        <dbReference type="Proteomes" id="UP000230713"/>
    </source>
</evidence>